<dbReference type="AlphaFoldDB" id="A0A1I4SMQ6"/>
<dbReference type="EC" id="2.1.2.2" evidence="4"/>
<reference evidence="6 7" key="1">
    <citation type="submission" date="2016-10" db="EMBL/GenBank/DDBJ databases">
        <authorList>
            <person name="de Groot N.N."/>
        </authorList>
    </citation>
    <scope>NUCLEOTIDE SEQUENCE [LARGE SCALE GENOMIC DNA]</scope>
    <source>
        <strain evidence="6 7">DSM 9990</strain>
    </source>
</reference>
<keyword evidence="2 4" id="KW-0808">Transferase</keyword>
<comment type="function">
    <text evidence="4">Catalyzes the transfer of a formyl group from 10-formyltetrahydrofolate to 5-phospho-ribosyl-glycinamide (GAR), producing 5-phospho-ribosyl-N-formylglycinamide (FGAR) and tetrahydrofolate.</text>
</comment>
<dbReference type="UniPathway" id="UPA00074">
    <property type="reaction ID" value="UER00126"/>
</dbReference>
<dbReference type="InterPro" id="IPR004607">
    <property type="entry name" value="GART"/>
</dbReference>
<evidence type="ECO:0000256" key="3">
    <source>
        <dbReference type="ARBA" id="ARBA00022755"/>
    </source>
</evidence>
<sequence length="246" mass="27934">MSTNIAVFVSGSGTNLQAMIDRRLGRADGIVRTLKADIKAVISDRAEAYGLERARKHGIPAYAVDYGFYIQKHRGDREKAYREAEEEILSVLAKYDIDYICLAGYMRLLTPDFLKHFRKGPVYGVINIHPALLPSFPGMHGYEDTFNYGCKWGGITVHFVDEGKDTGPIIAQAVYPIWPDDTVESVRLRGLSVEYELYSQCINWIAEERLSFSRINSRTVISITDPEYERFMRKLTEKALTTHIGL</sequence>
<feature type="binding site" evidence="4">
    <location>
        <begin position="13"/>
        <end position="15"/>
    </location>
    <ligand>
        <name>N(1)-(5-phospho-beta-D-ribosyl)glycinamide</name>
        <dbReference type="ChEBI" id="CHEBI:143788"/>
    </ligand>
</feature>
<dbReference type="InterPro" id="IPR002376">
    <property type="entry name" value="Formyl_transf_N"/>
</dbReference>
<evidence type="ECO:0000256" key="1">
    <source>
        <dbReference type="ARBA" id="ARBA00005054"/>
    </source>
</evidence>
<evidence type="ECO:0000259" key="5">
    <source>
        <dbReference type="Pfam" id="PF00551"/>
    </source>
</evidence>
<feature type="active site" description="Proton donor" evidence="4">
    <location>
        <position position="129"/>
    </location>
</feature>
<gene>
    <name evidence="4" type="primary">purN</name>
    <name evidence="6" type="ORF">SAMN05660836_01057</name>
</gene>
<comment type="similarity">
    <text evidence="4">Belongs to the GART family.</text>
</comment>
<feature type="site" description="Raises pKa of active site His" evidence="4">
    <location>
        <position position="165"/>
    </location>
</feature>
<dbReference type="SUPFAM" id="SSF53328">
    <property type="entry name" value="Formyltransferase"/>
    <property type="match status" value="1"/>
</dbReference>
<dbReference type="RefSeq" id="WP_093394010.1">
    <property type="nucleotide sequence ID" value="NZ_FOUU01000002.1"/>
</dbReference>
<comment type="catalytic activity">
    <reaction evidence="4">
        <text>N(1)-(5-phospho-beta-D-ribosyl)glycinamide + (6R)-10-formyltetrahydrofolate = N(2)-formyl-N(1)-(5-phospho-beta-D-ribosyl)glycinamide + (6S)-5,6,7,8-tetrahydrofolate + H(+)</text>
        <dbReference type="Rhea" id="RHEA:15053"/>
        <dbReference type="ChEBI" id="CHEBI:15378"/>
        <dbReference type="ChEBI" id="CHEBI:57453"/>
        <dbReference type="ChEBI" id="CHEBI:143788"/>
        <dbReference type="ChEBI" id="CHEBI:147286"/>
        <dbReference type="ChEBI" id="CHEBI:195366"/>
        <dbReference type="EC" id="2.1.2.2"/>
    </reaction>
</comment>
<dbReference type="Pfam" id="PF00551">
    <property type="entry name" value="Formyl_trans_N"/>
    <property type="match status" value="1"/>
</dbReference>
<comment type="pathway">
    <text evidence="1 4">Purine metabolism; IMP biosynthesis via de novo pathway; N(2)-formyl-N(1)-(5-phospho-D-ribosyl)glycinamide from N(1)-(5-phospho-D-ribosyl)glycinamide (10-formyl THF route): step 1/1.</text>
</comment>
<evidence type="ECO:0000256" key="4">
    <source>
        <dbReference type="HAMAP-Rule" id="MF_01930"/>
    </source>
</evidence>
<dbReference type="NCBIfam" id="TIGR00639">
    <property type="entry name" value="PurN"/>
    <property type="match status" value="1"/>
</dbReference>
<proteinExistence type="inferred from homology"/>
<feature type="binding site" evidence="4">
    <location>
        <position position="77"/>
    </location>
    <ligand>
        <name>(6R)-10-formyltetrahydrofolate</name>
        <dbReference type="ChEBI" id="CHEBI:195366"/>
    </ligand>
</feature>
<evidence type="ECO:0000313" key="6">
    <source>
        <dbReference type="EMBL" id="SFM65756.1"/>
    </source>
</evidence>
<dbReference type="STRING" id="39841.SAMN05660836_01057"/>
<protein>
    <recommendedName>
        <fullName evidence="4">Phosphoribosylglycinamide formyltransferase</fullName>
        <ecNumber evidence="4">2.1.2.2</ecNumber>
    </recommendedName>
    <alternativeName>
        <fullName evidence="4">5'-phosphoribosylglycinamide transformylase</fullName>
    </alternativeName>
    <alternativeName>
        <fullName evidence="4">GAR transformylase</fullName>
        <shortName evidence="4">GART</shortName>
    </alternativeName>
</protein>
<dbReference type="GO" id="GO:0004644">
    <property type="term" value="F:phosphoribosylglycinamide formyltransferase activity"/>
    <property type="evidence" value="ECO:0007669"/>
    <property type="project" value="UniProtKB-UniRule"/>
</dbReference>
<dbReference type="Gene3D" id="3.40.50.170">
    <property type="entry name" value="Formyl transferase, N-terminal domain"/>
    <property type="match status" value="1"/>
</dbReference>
<feature type="binding site" evidence="4">
    <location>
        <begin position="106"/>
        <end position="109"/>
    </location>
    <ligand>
        <name>(6R)-10-formyltetrahydrofolate</name>
        <dbReference type="ChEBI" id="CHEBI:195366"/>
    </ligand>
</feature>
<dbReference type="GO" id="GO:0006189">
    <property type="term" value="P:'de novo' IMP biosynthetic process"/>
    <property type="evidence" value="ECO:0007669"/>
    <property type="project" value="UniProtKB-UniRule"/>
</dbReference>
<feature type="binding site" evidence="4">
    <location>
        <position position="127"/>
    </location>
    <ligand>
        <name>(6R)-10-formyltetrahydrofolate</name>
        <dbReference type="ChEBI" id="CHEBI:195366"/>
    </ligand>
</feature>
<evidence type="ECO:0000256" key="2">
    <source>
        <dbReference type="ARBA" id="ARBA00022679"/>
    </source>
</evidence>
<dbReference type="CDD" id="cd08645">
    <property type="entry name" value="FMT_core_GART"/>
    <property type="match status" value="1"/>
</dbReference>
<dbReference type="InterPro" id="IPR036477">
    <property type="entry name" value="Formyl_transf_N_sf"/>
</dbReference>
<name>A0A1I4SMQ6_9BACT</name>
<dbReference type="Proteomes" id="UP000199611">
    <property type="component" value="Unassembled WGS sequence"/>
</dbReference>
<dbReference type="OrthoDB" id="9806170at2"/>
<feature type="domain" description="Formyl transferase N-terminal" evidence="5">
    <location>
        <begin position="4"/>
        <end position="201"/>
    </location>
</feature>
<keyword evidence="7" id="KW-1185">Reference proteome</keyword>
<dbReference type="EMBL" id="FOUU01000002">
    <property type="protein sequence ID" value="SFM65756.1"/>
    <property type="molecule type" value="Genomic_DNA"/>
</dbReference>
<organism evidence="6 7">
    <name type="scientific">Thermodesulforhabdus norvegica</name>
    <dbReference type="NCBI Taxonomy" id="39841"/>
    <lineage>
        <taxon>Bacteria</taxon>
        <taxon>Pseudomonadati</taxon>
        <taxon>Thermodesulfobacteriota</taxon>
        <taxon>Syntrophobacteria</taxon>
        <taxon>Syntrophobacterales</taxon>
        <taxon>Thermodesulforhabdaceae</taxon>
        <taxon>Thermodesulforhabdus</taxon>
    </lineage>
</organism>
<dbReference type="GO" id="GO:0005737">
    <property type="term" value="C:cytoplasm"/>
    <property type="evidence" value="ECO:0007669"/>
    <property type="project" value="TreeGrafter"/>
</dbReference>
<keyword evidence="3 4" id="KW-0658">Purine biosynthesis</keyword>
<accession>A0A1I4SMQ6</accession>
<dbReference type="PANTHER" id="PTHR43369:SF2">
    <property type="entry name" value="PHOSPHORIBOSYLGLYCINAMIDE FORMYLTRANSFERASE"/>
    <property type="match status" value="1"/>
</dbReference>
<dbReference type="PANTHER" id="PTHR43369">
    <property type="entry name" value="PHOSPHORIBOSYLGLYCINAMIDE FORMYLTRANSFERASE"/>
    <property type="match status" value="1"/>
</dbReference>
<dbReference type="PIRSF" id="PIRSF036480">
    <property type="entry name" value="FormyFH4_hydr"/>
    <property type="match status" value="1"/>
</dbReference>
<evidence type="ECO:0000313" key="7">
    <source>
        <dbReference type="Proteomes" id="UP000199611"/>
    </source>
</evidence>
<dbReference type="HAMAP" id="MF_01930">
    <property type="entry name" value="PurN"/>
    <property type="match status" value="1"/>
</dbReference>